<evidence type="ECO:0000313" key="4">
    <source>
        <dbReference type="Proteomes" id="UP000541352"/>
    </source>
</evidence>
<dbReference type="RefSeq" id="WP_183974656.1">
    <property type="nucleotide sequence ID" value="NZ_JACIBY010000005.1"/>
</dbReference>
<accession>A0A7W5ZKA4</accession>
<dbReference type="InterPro" id="IPR024478">
    <property type="entry name" value="HlyB_4HB_MCP"/>
</dbReference>
<dbReference type="PROSITE" id="PS50017">
    <property type="entry name" value="DEATH_DOMAIN"/>
    <property type="match status" value="1"/>
</dbReference>
<dbReference type="Pfam" id="PF12729">
    <property type="entry name" value="4HB_MCP_1"/>
    <property type="match status" value="1"/>
</dbReference>
<keyword evidence="1" id="KW-1133">Transmembrane helix</keyword>
<dbReference type="Proteomes" id="UP000541352">
    <property type="component" value="Unassembled WGS sequence"/>
</dbReference>
<evidence type="ECO:0000313" key="3">
    <source>
        <dbReference type="EMBL" id="MBB3838878.1"/>
    </source>
</evidence>
<evidence type="ECO:0000256" key="1">
    <source>
        <dbReference type="SAM" id="Phobius"/>
    </source>
</evidence>
<keyword evidence="1" id="KW-0472">Membrane</keyword>
<dbReference type="InterPro" id="IPR000488">
    <property type="entry name" value="Death_dom"/>
</dbReference>
<dbReference type="EMBL" id="JACIBY010000005">
    <property type="protein sequence ID" value="MBB3838878.1"/>
    <property type="molecule type" value="Genomic_DNA"/>
</dbReference>
<feature type="transmembrane region" description="Helical" evidence="1">
    <location>
        <begin position="191"/>
        <end position="212"/>
    </location>
</feature>
<protein>
    <submittedName>
        <fullName evidence="3">Putative membrane protein YwzB</fullName>
    </submittedName>
</protein>
<dbReference type="AlphaFoldDB" id="A0A7W5ZKA4"/>
<name>A0A7W5ZKA4_9BACT</name>
<keyword evidence="1" id="KW-0812">Transmembrane</keyword>
<organism evidence="3 4">
    <name type="scientific">Runella defluvii</name>
    <dbReference type="NCBI Taxonomy" id="370973"/>
    <lineage>
        <taxon>Bacteria</taxon>
        <taxon>Pseudomonadati</taxon>
        <taxon>Bacteroidota</taxon>
        <taxon>Cytophagia</taxon>
        <taxon>Cytophagales</taxon>
        <taxon>Spirosomataceae</taxon>
        <taxon>Runella</taxon>
    </lineage>
</organism>
<feature type="domain" description="Death" evidence="2">
    <location>
        <begin position="67"/>
        <end position="130"/>
    </location>
</feature>
<comment type="caution">
    <text evidence="3">The sequence shown here is derived from an EMBL/GenBank/DDBJ whole genome shotgun (WGS) entry which is preliminary data.</text>
</comment>
<gene>
    <name evidence="3" type="ORF">FHS57_002884</name>
</gene>
<reference evidence="3 4" key="1">
    <citation type="submission" date="2020-08" db="EMBL/GenBank/DDBJ databases">
        <title>Genomic Encyclopedia of Type Strains, Phase IV (KMG-IV): sequencing the most valuable type-strain genomes for metagenomic binning, comparative biology and taxonomic classification.</title>
        <authorList>
            <person name="Goeker M."/>
        </authorList>
    </citation>
    <scope>NUCLEOTIDE SEQUENCE [LARGE SCALE GENOMIC DNA]</scope>
    <source>
        <strain evidence="3 4">DSM 17976</strain>
    </source>
</reference>
<dbReference type="GO" id="GO:0007165">
    <property type="term" value="P:signal transduction"/>
    <property type="evidence" value="ECO:0007669"/>
    <property type="project" value="InterPro"/>
</dbReference>
<evidence type="ECO:0000259" key="2">
    <source>
        <dbReference type="PROSITE" id="PS50017"/>
    </source>
</evidence>
<keyword evidence="4" id="KW-1185">Reference proteome</keyword>
<sequence>MKWSFVIQQKVKASLLLGGIMVVILLSALVSRMSLDNIDHSLSSIYQDRLVPTVDIVYLSEHLYSKRLLLEQGLEKNASTSWQELGKQLSVHTHKIDSLLVEFQKTKLVEEEVKALNALKTHAQAYATLEQKIVRLAAHSASQEGKELFQSEGSQLFQQSIHRLSELTKIQSVVGQKLIKDSHTETYYCNLLSNLQIIITIIIGTIVVSLVVNSKIIRQDSQPFHLN</sequence>
<proteinExistence type="predicted"/>